<dbReference type="Proteomes" id="UP000005239">
    <property type="component" value="Unassembled WGS sequence"/>
</dbReference>
<proteinExistence type="predicted"/>
<dbReference type="Gene3D" id="1.20.1070.10">
    <property type="entry name" value="Rhodopsin 7-helix transmembrane proteins"/>
    <property type="match status" value="1"/>
</dbReference>
<sequence length="281" mass="31503">MKCTATSTMRTGTKVILIVVDVHFDVGLHPIPIFPALAGYGTGLLMKMGGSLQLGFAIEVDLYLYVAITITFCIVYRHQTVMQPGNAFRIHKNTLLAAEVTIVIVAPIPAIVWAALSVSKDTTAVIDAIIDQDSHCIEWIRDRGYYYAEARSVFFTRFISILIIITILITMFVIAVFAHMFYALRQNSSKRSMNAMLLIKRSLINLLIQIGLPFFVFAVPAVVIMLGMLFENLFNFETLLISFLIMQLHSIGHNIVLLSINSTYRRYVLCKTEPTPVSSIF</sequence>
<dbReference type="EnsemblMetazoa" id="PPA35237.1">
    <property type="protein sequence ID" value="PPA35237.1"/>
    <property type="gene ID" value="WBGene00273606"/>
</dbReference>
<gene>
    <name evidence="1" type="primary">WBGene00273606</name>
</gene>
<evidence type="ECO:0000313" key="2">
    <source>
        <dbReference type="Proteomes" id="UP000005239"/>
    </source>
</evidence>
<accession>A0A2A6B5V5</accession>
<dbReference type="PANTHER" id="PTHR22941">
    <property type="entry name" value="SERPENTINE RECEPTOR"/>
    <property type="match status" value="1"/>
</dbReference>
<protein>
    <submittedName>
        <fullName evidence="1">G protein-coupled receptor</fullName>
    </submittedName>
</protein>
<reference evidence="2" key="1">
    <citation type="journal article" date="2008" name="Nat. Genet.">
        <title>The Pristionchus pacificus genome provides a unique perspective on nematode lifestyle and parasitism.</title>
        <authorList>
            <person name="Dieterich C."/>
            <person name="Clifton S.W."/>
            <person name="Schuster L.N."/>
            <person name="Chinwalla A."/>
            <person name="Delehaunty K."/>
            <person name="Dinkelacker I."/>
            <person name="Fulton L."/>
            <person name="Fulton R."/>
            <person name="Godfrey J."/>
            <person name="Minx P."/>
            <person name="Mitreva M."/>
            <person name="Roeseler W."/>
            <person name="Tian H."/>
            <person name="Witte H."/>
            <person name="Yang S.P."/>
            <person name="Wilson R.K."/>
            <person name="Sommer R.J."/>
        </authorList>
    </citation>
    <scope>NUCLEOTIDE SEQUENCE [LARGE SCALE GENOMIC DNA]</scope>
    <source>
        <strain evidence="2">PS312</strain>
    </source>
</reference>
<reference evidence="1" key="2">
    <citation type="submission" date="2022-06" db="UniProtKB">
        <authorList>
            <consortium name="EnsemblMetazoa"/>
        </authorList>
    </citation>
    <scope>IDENTIFICATION</scope>
    <source>
        <strain evidence="1">PS312</strain>
    </source>
</reference>
<dbReference type="PANTHER" id="PTHR22941:SF26">
    <property type="entry name" value="SERPENTINE RECEPTOR, CLASS H"/>
    <property type="match status" value="1"/>
</dbReference>
<accession>A0A8R1YRA2</accession>
<evidence type="ECO:0000313" key="1">
    <source>
        <dbReference type="EnsemblMetazoa" id="PPA35237.1"/>
    </source>
</evidence>
<dbReference type="InterPro" id="IPR053220">
    <property type="entry name" value="Nematode_rcpt-like_serp_H"/>
</dbReference>
<name>A0A2A6B5V5_PRIPA</name>
<keyword evidence="2" id="KW-1185">Reference proteome</keyword>
<dbReference type="InterPro" id="IPR019429">
    <property type="entry name" value="7TM_GPCR_serpentine_rcpt_Sri"/>
</dbReference>
<dbReference type="Pfam" id="PF10327">
    <property type="entry name" value="7TM_GPCR_Sri"/>
    <property type="match status" value="1"/>
</dbReference>
<dbReference type="AlphaFoldDB" id="A0A2A6B5V5"/>
<organism evidence="1 2">
    <name type="scientific">Pristionchus pacificus</name>
    <name type="common">Parasitic nematode worm</name>
    <dbReference type="NCBI Taxonomy" id="54126"/>
    <lineage>
        <taxon>Eukaryota</taxon>
        <taxon>Metazoa</taxon>
        <taxon>Ecdysozoa</taxon>
        <taxon>Nematoda</taxon>
        <taxon>Chromadorea</taxon>
        <taxon>Rhabditida</taxon>
        <taxon>Rhabditina</taxon>
        <taxon>Diplogasteromorpha</taxon>
        <taxon>Diplogasteroidea</taxon>
        <taxon>Neodiplogasteridae</taxon>
        <taxon>Pristionchus</taxon>
    </lineage>
</organism>